<dbReference type="OrthoDB" id="2968323at2759"/>
<accession>A0A642UZ79</accession>
<sequence length="561" mass="64076">MQRVLARRVARPRLGLGRVAGRRFLASDAPGEQKTVHVSLDDENPQVDNFFDYTWGRWLENDKFEREARRTQFNLKGLVEVIKKSTSKDGKAPKEAEVEVKSIAPVHEGKHHKIYKVDLTDDRAFALRIPYALGHKQYREQRMKSEVATMDFLTKKHDVGMPKILDWSADAAANPVGNEFQLMEFINGDLLMKSWDPSSSDIKLKSGAIKPIVDFVEKLVATRFNKYGSLYFTEDVPAALQNDVPYEGETDTSLADRWRIGQTTEARFWKGGSADVTANLRGPWNSVSEYLDTTAKVQLAYIHDALARGDGNTQQLKKAEEAFDQYARIVPHLFQESDGLDKEIFSPRLHHPDLSPMNVLLTKTAEDQVKTYLLDFESTAIRPFLLHGPPRFVQHKGPKIFSTEDIPEFDTLPENEKKAINHFITQTQNQFAYEFLFKQAQEPATNDLFTAFLPNVKRRQQLVDTALATTAETQQDLKYDIAMLSQEWQYLSVDRDFPVPFTEQDLAQCATETEEWNQHIMANPFIETKGWVPADTFDSLVKEGALLQKENGDYYFSAPQK</sequence>
<dbReference type="EMBL" id="SWFS01000425">
    <property type="protein sequence ID" value="KAA8904693.1"/>
    <property type="molecule type" value="Genomic_DNA"/>
</dbReference>
<dbReference type="PANTHER" id="PTHR36091:SF1">
    <property type="entry name" value="ALTERED INHERITANCE OF MITOCHONDRIA PROTEIN 9, MITOCHONDRIAL"/>
    <property type="match status" value="1"/>
</dbReference>
<dbReference type="InterPro" id="IPR011009">
    <property type="entry name" value="Kinase-like_dom_sf"/>
</dbReference>
<evidence type="ECO:0000256" key="1">
    <source>
        <dbReference type="ARBA" id="ARBA00004173"/>
    </source>
</evidence>
<dbReference type="SUPFAM" id="SSF56112">
    <property type="entry name" value="Protein kinase-like (PK-like)"/>
    <property type="match status" value="1"/>
</dbReference>
<evidence type="ECO:0000256" key="3">
    <source>
        <dbReference type="ARBA" id="ARBA00016197"/>
    </source>
</evidence>
<comment type="similarity">
    <text evidence="2">Belongs to the AIM9 family.</text>
</comment>
<evidence type="ECO:0000313" key="7">
    <source>
        <dbReference type="EMBL" id="KAA8904693.1"/>
    </source>
</evidence>
<name>A0A642UZ79_9ASCO</name>
<dbReference type="InterPro" id="IPR051035">
    <property type="entry name" value="Mito_inheritance_9"/>
</dbReference>
<dbReference type="GO" id="GO:0005739">
    <property type="term" value="C:mitochondrion"/>
    <property type="evidence" value="ECO:0007669"/>
    <property type="project" value="UniProtKB-SubCell"/>
</dbReference>
<protein>
    <recommendedName>
        <fullName evidence="3">Altered inheritance of mitochondria protein 9, mitochondrial</fullName>
    </recommendedName>
    <alternativeName>
        <fullName evidence="6">Found in mitochondrial proteome protein 29</fullName>
    </alternativeName>
</protein>
<gene>
    <name evidence="7" type="ORF">TRICI_005390</name>
</gene>
<dbReference type="VEuPathDB" id="FungiDB:TRICI_005390"/>
<keyword evidence="8" id="KW-1185">Reference proteome</keyword>
<dbReference type="PANTHER" id="PTHR36091">
    <property type="entry name" value="ALTERED INHERITANCE OF MITOCHONDRIA PROTEIN 9, MITOCHONDRIAL"/>
    <property type="match status" value="1"/>
</dbReference>
<dbReference type="AlphaFoldDB" id="A0A642UZ79"/>
<evidence type="ECO:0000313" key="8">
    <source>
        <dbReference type="Proteomes" id="UP000761534"/>
    </source>
</evidence>
<organism evidence="7 8">
    <name type="scientific">Trichomonascus ciferrii</name>
    <dbReference type="NCBI Taxonomy" id="44093"/>
    <lineage>
        <taxon>Eukaryota</taxon>
        <taxon>Fungi</taxon>
        <taxon>Dikarya</taxon>
        <taxon>Ascomycota</taxon>
        <taxon>Saccharomycotina</taxon>
        <taxon>Dipodascomycetes</taxon>
        <taxon>Dipodascales</taxon>
        <taxon>Trichomonascaceae</taxon>
        <taxon>Trichomonascus</taxon>
        <taxon>Trichomonascus ciferrii complex</taxon>
    </lineage>
</organism>
<proteinExistence type="inferred from homology"/>
<evidence type="ECO:0000256" key="4">
    <source>
        <dbReference type="ARBA" id="ARBA00022946"/>
    </source>
</evidence>
<reference evidence="7" key="1">
    <citation type="journal article" date="2019" name="G3 (Bethesda)">
        <title>Genome Assemblies of Two Rare Opportunistic Yeast Pathogens: Diutina rugosa (syn. Candida rugosa) and Trichomonascus ciferrii (syn. Candida ciferrii).</title>
        <authorList>
            <person name="Mixao V."/>
            <person name="Saus E."/>
            <person name="Hansen A.P."/>
            <person name="Lass-Florl C."/>
            <person name="Gabaldon T."/>
        </authorList>
    </citation>
    <scope>NUCLEOTIDE SEQUENCE</scope>
    <source>
        <strain evidence="7">CBS 4856</strain>
    </source>
</reference>
<evidence type="ECO:0000256" key="5">
    <source>
        <dbReference type="ARBA" id="ARBA00023128"/>
    </source>
</evidence>
<evidence type="ECO:0000256" key="2">
    <source>
        <dbReference type="ARBA" id="ARBA00005543"/>
    </source>
</evidence>
<dbReference type="Proteomes" id="UP000761534">
    <property type="component" value="Unassembled WGS sequence"/>
</dbReference>
<comment type="caution">
    <text evidence="7">The sequence shown here is derived from an EMBL/GenBank/DDBJ whole genome shotgun (WGS) entry which is preliminary data.</text>
</comment>
<keyword evidence="5" id="KW-0496">Mitochondrion</keyword>
<keyword evidence="4" id="KW-0809">Transit peptide</keyword>
<dbReference type="Gene3D" id="3.30.200.20">
    <property type="entry name" value="Phosphorylase Kinase, domain 1"/>
    <property type="match status" value="1"/>
</dbReference>
<comment type="subcellular location">
    <subcellularLocation>
        <location evidence="1">Mitochondrion</location>
    </subcellularLocation>
</comment>
<evidence type="ECO:0000256" key="6">
    <source>
        <dbReference type="ARBA" id="ARBA00031849"/>
    </source>
</evidence>